<dbReference type="Gene3D" id="6.10.140.2220">
    <property type="match status" value="1"/>
</dbReference>
<dbReference type="Pfam" id="PF01753">
    <property type="entry name" value="zf-MYND"/>
    <property type="match status" value="1"/>
</dbReference>
<evidence type="ECO:0000256" key="1">
    <source>
        <dbReference type="ARBA" id="ARBA00022723"/>
    </source>
</evidence>
<proteinExistence type="predicted"/>
<dbReference type="EMBL" id="JARKIB010000024">
    <property type="protein sequence ID" value="KAJ7766219.1"/>
    <property type="molecule type" value="Genomic_DNA"/>
</dbReference>
<evidence type="ECO:0000256" key="4">
    <source>
        <dbReference type="PROSITE-ProRule" id="PRU00134"/>
    </source>
</evidence>
<protein>
    <recommendedName>
        <fullName evidence="5">MYND-type domain-containing protein</fullName>
    </recommendedName>
</protein>
<dbReference type="AlphaFoldDB" id="A0AAD7NL05"/>
<name>A0AAD7NL05_9AGAR</name>
<keyword evidence="7" id="KW-1185">Reference proteome</keyword>
<dbReference type="GO" id="GO:0008270">
    <property type="term" value="F:zinc ion binding"/>
    <property type="evidence" value="ECO:0007669"/>
    <property type="project" value="UniProtKB-KW"/>
</dbReference>
<reference evidence="6" key="1">
    <citation type="submission" date="2023-03" db="EMBL/GenBank/DDBJ databases">
        <title>Massive genome expansion in bonnet fungi (Mycena s.s.) driven by repeated elements and novel gene families across ecological guilds.</title>
        <authorList>
            <consortium name="Lawrence Berkeley National Laboratory"/>
            <person name="Harder C.B."/>
            <person name="Miyauchi S."/>
            <person name="Viragh M."/>
            <person name="Kuo A."/>
            <person name="Thoen E."/>
            <person name="Andreopoulos B."/>
            <person name="Lu D."/>
            <person name="Skrede I."/>
            <person name="Drula E."/>
            <person name="Henrissat B."/>
            <person name="Morin E."/>
            <person name="Kohler A."/>
            <person name="Barry K."/>
            <person name="LaButti K."/>
            <person name="Morin E."/>
            <person name="Salamov A."/>
            <person name="Lipzen A."/>
            <person name="Mereny Z."/>
            <person name="Hegedus B."/>
            <person name="Baldrian P."/>
            <person name="Stursova M."/>
            <person name="Weitz H."/>
            <person name="Taylor A."/>
            <person name="Grigoriev I.V."/>
            <person name="Nagy L.G."/>
            <person name="Martin F."/>
            <person name="Kauserud H."/>
        </authorList>
    </citation>
    <scope>NUCLEOTIDE SEQUENCE</scope>
    <source>
        <strain evidence="6">CBHHK182m</strain>
    </source>
</reference>
<dbReference type="SUPFAM" id="SSF144232">
    <property type="entry name" value="HIT/MYND zinc finger-like"/>
    <property type="match status" value="1"/>
</dbReference>
<dbReference type="PROSITE" id="PS50865">
    <property type="entry name" value="ZF_MYND_2"/>
    <property type="match status" value="1"/>
</dbReference>
<organism evidence="6 7">
    <name type="scientific">Mycena metata</name>
    <dbReference type="NCBI Taxonomy" id="1033252"/>
    <lineage>
        <taxon>Eukaryota</taxon>
        <taxon>Fungi</taxon>
        <taxon>Dikarya</taxon>
        <taxon>Basidiomycota</taxon>
        <taxon>Agaricomycotina</taxon>
        <taxon>Agaricomycetes</taxon>
        <taxon>Agaricomycetidae</taxon>
        <taxon>Agaricales</taxon>
        <taxon>Marasmiineae</taxon>
        <taxon>Mycenaceae</taxon>
        <taxon>Mycena</taxon>
    </lineage>
</organism>
<accession>A0AAD7NL05</accession>
<keyword evidence="3" id="KW-0862">Zinc</keyword>
<keyword evidence="1" id="KW-0479">Metal-binding</keyword>
<evidence type="ECO:0000313" key="6">
    <source>
        <dbReference type="EMBL" id="KAJ7766219.1"/>
    </source>
</evidence>
<evidence type="ECO:0000313" key="7">
    <source>
        <dbReference type="Proteomes" id="UP001215598"/>
    </source>
</evidence>
<sequence length="590" mass="65529">MQDLKALCMQMRNHSVSDSTALLFLPAFYQNLDPAGIPSFDDEDDKIALVACALASIEGLYFSEEFLPVAAVVDLWPRYWAWIEFFQFGSNVLRFISCFEHDDALADLVAATPGVRTLIAQTWSLLVRRGPSTDDDDILDSLETCITGSINAWEPAGLEEYVDGAGGALEDLASLVVSTINDFVLLRGPPLSEVLLSLVQGLLHFVLVTEAIPANKDITADYLPEDELPLCSALWACGFTSSLVRVMIRLAVTSASESLEDCFLLLRFAFNSNQGLTRVIEAAEAGVLQTMLVCGTLPPGHKVHLLMKVILTGILPMSLVYSTVVCALEDELEKASIAFELPSPLEETEGWKKFVALVRERSTLRKNFAGTELQGACDNMACGVISLRPTLKRCSGCQSAYYCSRECQIADWHRGKHRNICSDRRFGLSLNNQQDLIHFDRAFLRYLLQYDYETHRAPTIYPAQARFIAQHPNQPFYTLFDYSTGAPRITVQSASSMARFAGYEAEWHDFVTRSSASEGRMEIHVVELVEEGVPRFWVIPLRTNSSRIHAEIKRIAATIPHTVGEGDSAVLIQAVRTALDQEKDSFLAIH</sequence>
<dbReference type="InterPro" id="IPR002893">
    <property type="entry name" value="Znf_MYND"/>
</dbReference>
<evidence type="ECO:0000259" key="5">
    <source>
        <dbReference type="PROSITE" id="PS50865"/>
    </source>
</evidence>
<gene>
    <name evidence="6" type="ORF">B0H16DRAFT_1793316</name>
</gene>
<dbReference type="Proteomes" id="UP001215598">
    <property type="component" value="Unassembled WGS sequence"/>
</dbReference>
<comment type="caution">
    <text evidence="6">The sequence shown here is derived from an EMBL/GenBank/DDBJ whole genome shotgun (WGS) entry which is preliminary data.</text>
</comment>
<keyword evidence="2 4" id="KW-0863">Zinc-finger</keyword>
<evidence type="ECO:0000256" key="2">
    <source>
        <dbReference type="ARBA" id="ARBA00022771"/>
    </source>
</evidence>
<evidence type="ECO:0000256" key="3">
    <source>
        <dbReference type="ARBA" id="ARBA00022833"/>
    </source>
</evidence>
<feature type="domain" description="MYND-type" evidence="5">
    <location>
        <begin position="379"/>
        <end position="421"/>
    </location>
</feature>